<dbReference type="Pfam" id="PF16138">
    <property type="entry name" value="DUF4846"/>
    <property type="match status" value="1"/>
</dbReference>
<evidence type="ECO:0008006" key="4">
    <source>
        <dbReference type="Google" id="ProtNLM"/>
    </source>
</evidence>
<dbReference type="RefSeq" id="WP_194182719.1">
    <property type="nucleotide sequence ID" value="NZ_JADGIK010000004.1"/>
</dbReference>
<dbReference type="InterPro" id="IPR032315">
    <property type="entry name" value="DUF4846"/>
</dbReference>
<dbReference type="PROSITE" id="PS51257">
    <property type="entry name" value="PROKAR_LIPOPROTEIN"/>
    <property type="match status" value="1"/>
</dbReference>
<evidence type="ECO:0000313" key="2">
    <source>
        <dbReference type="EMBL" id="MBF0597167.1"/>
    </source>
</evidence>
<organism evidence="2 3">
    <name type="scientific">Faecalibacter rhinopitheci</name>
    <dbReference type="NCBI Taxonomy" id="2779678"/>
    <lineage>
        <taxon>Bacteria</taxon>
        <taxon>Pseudomonadati</taxon>
        <taxon>Bacteroidota</taxon>
        <taxon>Flavobacteriia</taxon>
        <taxon>Flavobacteriales</taxon>
        <taxon>Weeksellaceae</taxon>
        <taxon>Faecalibacter</taxon>
    </lineage>
</organism>
<dbReference type="EMBL" id="JADGIK010000004">
    <property type="protein sequence ID" value="MBF0597167.1"/>
    <property type="molecule type" value="Genomic_DNA"/>
</dbReference>
<feature type="chain" id="PRO_5035206758" description="DUF4846 domain-containing protein" evidence="1">
    <location>
        <begin position="23"/>
        <end position="271"/>
    </location>
</feature>
<gene>
    <name evidence="2" type="ORF">IM532_06880</name>
</gene>
<keyword evidence="1" id="KW-0732">Signal</keyword>
<protein>
    <recommendedName>
        <fullName evidence="4">DUF4846 domain-containing protein</fullName>
    </recommendedName>
</protein>
<comment type="caution">
    <text evidence="2">The sequence shown here is derived from an EMBL/GenBank/DDBJ whole genome shotgun (WGS) entry which is preliminary data.</text>
</comment>
<sequence length="271" mass="31757">MKPKFYFFVIIFSAFISCNSLTSDHDNISTDFPPITRNEKLLVANGYTINSRYKTPKGYIKIKPNSDFGLYLTQLPISRNNKNVKYYDGTEKENLGSYIDVIDLKQSDKNIQYNANAIIRLRAEYLYNQKMYNEIDFPINEKIDIKKYVEYVQNDYSYEKFQEYLEYLLLQTTPNTILSKLNSIHWKEIQIGDVFIQKSYLRGHAAIVVDMAKNSKGEKIFILAQSFYPGQDIHIISNPNETDLSPWFTLNNGVILTSEWRFLSSDLMRFQ</sequence>
<dbReference type="AlphaFoldDB" id="A0A8J7G5Q6"/>
<dbReference type="Proteomes" id="UP000608754">
    <property type="component" value="Unassembled WGS sequence"/>
</dbReference>
<evidence type="ECO:0000313" key="3">
    <source>
        <dbReference type="Proteomes" id="UP000608754"/>
    </source>
</evidence>
<reference evidence="2" key="1">
    <citation type="submission" date="2020-10" db="EMBL/GenBank/DDBJ databases">
        <authorList>
            <person name="Lu T."/>
            <person name="Wang Q."/>
            <person name="Han X."/>
        </authorList>
    </citation>
    <scope>NUCLEOTIDE SEQUENCE</scope>
    <source>
        <strain evidence="2">WQ 117</strain>
    </source>
</reference>
<accession>A0A8J7G5Q6</accession>
<evidence type="ECO:0000256" key="1">
    <source>
        <dbReference type="SAM" id="SignalP"/>
    </source>
</evidence>
<name>A0A8J7G5Q6_9FLAO</name>
<feature type="signal peptide" evidence="1">
    <location>
        <begin position="1"/>
        <end position="22"/>
    </location>
</feature>
<proteinExistence type="predicted"/>
<keyword evidence="3" id="KW-1185">Reference proteome</keyword>